<evidence type="ECO:0000313" key="11">
    <source>
        <dbReference type="Proteomes" id="UP001476282"/>
    </source>
</evidence>
<protein>
    <recommendedName>
        <fullName evidence="4 9">Protein-L-isoaspartate O-methyltransferase</fullName>
        <ecNumber evidence="3 9">2.1.1.77</ecNumber>
    </recommendedName>
</protein>
<dbReference type="PANTHER" id="PTHR11579:SF0">
    <property type="entry name" value="PROTEIN-L-ISOASPARTATE(D-ASPARTATE) O-METHYLTRANSFERASE"/>
    <property type="match status" value="1"/>
</dbReference>
<comment type="caution">
    <text evidence="10">The sequence shown here is derived from an EMBL/GenBank/DDBJ whole genome shotgun (WGS) entry which is preliminary data.</text>
</comment>
<evidence type="ECO:0000256" key="7">
    <source>
        <dbReference type="ARBA" id="ARBA00022679"/>
    </source>
</evidence>
<organism evidence="10 11">
    <name type="scientific">Haloferula sargassicola</name>
    <dbReference type="NCBI Taxonomy" id="490096"/>
    <lineage>
        <taxon>Bacteria</taxon>
        <taxon>Pseudomonadati</taxon>
        <taxon>Verrucomicrobiota</taxon>
        <taxon>Verrucomicrobiia</taxon>
        <taxon>Verrucomicrobiales</taxon>
        <taxon>Verrucomicrobiaceae</taxon>
        <taxon>Haloferula</taxon>
    </lineage>
</organism>
<reference evidence="10 11" key="1">
    <citation type="submission" date="2024-02" db="EMBL/GenBank/DDBJ databases">
        <title>Haloferula sargassicola NBRC 104335.</title>
        <authorList>
            <person name="Ichikawa N."/>
            <person name="Katano-Makiyama Y."/>
            <person name="Hidaka K."/>
        </authorList>
    </citation>
    <scope>NUCLEOTIDE SEQUENCE [LARGE SCALE GENOMIC DNA]</scope>
    <source>
        <strain evidence="10 11">NBRC 104335</strain>
    </source>
</reference>
<dbReference type="EMBL" id="BAABRI010000001">
    <property type="protein sequence ID" value="GAA5480963.1"/>
    <property type="molecule type" value="Genomic_DNA"/>
</dbReference>
<comment type="similarity">
    <text evidence="2">Belongs to the methyltransferase superfamily. L-isoaspartyl/D-aspartyl protein methyltransferase family.</text>
</comment>
<dbReference type="NCBIfam" id="NF001453">
    <property type="entry name" value="PRK00312.1"/>
    <property type="match status" value="1"/>
</dbReference>
<keyword evidence="7" id="KW-0808">Transferase</keyword>
<comment type="subcellular location">
    <subcellularLocation>
        <location evidence="1">Cytoplasm</location>
    </subcellularLocation>
</comment>
<evidence type="ECO:0000256" key="3">
    <source>
        <dbReference type="ARBA" id="ARBA00011890"/>
    </source>
</evidence>
<evidence type="ECO:0000256" key="9">
    <source>
        <dbReference type="NCBIfam" id="TIGR00080"/>
    </source>
</evidence>
<accession>A0ABP9UMH1</accession>
<sequence length="205" mass="22773">MIHSQLIERGIHDPRVLDAFSAVPREDFLPESERGMAYDDRPLPLRHGQTASQPYIVAKMVELLELPENGHALEIGSGCGFQTAVLGHVAQDVCGIEWFRDLATIAIQNLLSLGFTHIEIQQGDGLQGWPDRERRFDGILISFAVPEVPQALLDSLAPRGRLVAPVGNDDLQVLRVYHRREDGGFDVSDHDAVRFVPRQQGPPSE</sequence>
<dbReference type="NCBIfam" id="TIGR00080">
    <property type="entry name" value="pimt"/>
    <property type="match status" value="1"/>
</dbReference>
<name>A0ABP9UMH1_9BACT</name>
<evidence type="ECO:0000256" key="5">
    <source>
        <dbReference type="ARBA" id="ARBA00022490"/>
    </source>
</evidence>
<dbReference type="SUPFAM" id="SSF53335">
    <property type="entry name" value="S-adenosyl-L-methionine-dependent methyltransferases"/>
    <property type="match status" value="1"/>
</dbReference>
<evidence type="ECO:0000313" key="10">
    <source>
        <dbReference type="EMBL" id="GAA5480963.1"/>
    </source>
</evidence>
<keyword evidence="6" id="KW-0489">Methyltransferase</keyword>
<dbReference type="InterPro" id="IPR029063">
    <property type="entry name" value="SAM-dependent_MTases_sf"/>
</dbReference>
<gene>
    <name evidence="10" type="primary">pcm</name>
    <name evidence="10" type="ORF">Hsar01_00168</name>
</gene>
<evidence type="ECO:0000256" key="8">
    <source>
        <dbReference type="ARBA" id="ARBA00022691"/>
    </source>
</evidence>
<dbReference type="Pfam" id="PF01135">
    <property type="entry name" value="PCMT"/>
    <property type="match status" value="1"/>
</dbReference>
<dbReference type="EC" id="2.1.1.77" evidence="3 9"/>
<dbReference type="InterPro" id="IPR000682">
    <property type="entry name" value="PCMT"/>
</dbReference>
<dbReference type="PANTHER" id="PTHR11579">
    <property type="entry name" value="PROTEIN-L-ISOASPARTATE O-METHYLTRANSFERASE"/>
    <property type="match status" value="1"/>
</dbReference>
<evidence type="ECO:0000256" key="6">
    <source>
        <dbReference type="ARBA" id="ARBA00022603"/>
    </source>
</evidence>
<keyword evidence="8" id="KW-0949">S-adenosyl-L-methionine</keyword>
<evidence type="ECO:0000256" key="4">
    <source>
        <dbReference type="ARBA" id="ARBA00013346"/>
    </source>
</evidence>
<keyword evidence="11" id="KW-1185">Reference proteome</keyword>
<dbReference type="CDD" id="cd02440">
    <property type="entry name" value="AdoMet_MTases"/>
    <property type="match status" value="1"/>
</dbReference>
<dbReference type="Gene3D" id="3.40.50.150">
    <property type="entry name" value="Vaccinia Virus protein VP39"/>
    <property type="match status" value="1"/>
</dbReference>
<keyword evidence="5" id="KW-0963">Cytoplasm</keyword>
<evidence type="ECO:0000256" key="2">
    <source>
        <dbReference type="ARBA" id="ARBA00005369"/>
    </source>
</evidence>
<evidence type="ECO:0000256" key="1">
    <source>
        <dbReference type="ARBA" id="ARBA00004496"/>
    </source>
</evidence>
<proteinExistence type="inferred from homology"/>
<dbReference type="Proteomes" id="UP001476282">
    <property type="component" value="Unassembled WGS sequence"/>
</dbReference>